<keyword evidence="3" id="KW-1003">Cell membrane</keyword>
<dbReference type="RefSeq" id="XP_037880401.1">
    <property type="nucleotide sequence ID" value="XM_038024473.1"/>
</dbReference>
<comment type="subcellular location">
    <subcellularLocation>
        <location evidence="1">Cell membrane</location>
        <topology evidence="1">Multi-pass membrane protein</topology>
    </subcellularLocation>
</comment>
<keyword evidence="12" id="KW-0807">Transducer</keyword>
<dbReference type="PANTHER" id="PTHR47154:SF2">
    <property type="entry name" value="G-PROTEIN COUPLED RECEPTOR MTH-RELATED"/>
    <property type="match status" value="1"/>
</dbReference>
<evidence type="ECO:0000256" key="2">
    <source>
        <dbReference type="ARBA" id="ARBA00008979"/>
    </source>
</evidence>
<evidence type="ECO:0000256" key="10">
    <source>
        <dbReference type="ARBA" id="ARBA00023170"/>
    </source>
</evidence>
<keyword evidence="11" id="KW-0325">Glycoprotein</keyword>
<dbReference type="InterPro" id="IPR036272">
    <property type="entry name" value="Methuselah_N_sf"/>
</dbReference>
<feature type="transmembrane region" description="Helical" evidence="13">
    <location>
        <begin position="274"/>
        <end position="301"/>
    </location>
</feature>
<feature type="transmembrane region" description="Helical" evidence="13">
    <location>
        <begin position="402"/>
        <end position="422"/>
    </location>
</feature>
<evidence type="ECO:0000256" key="1">
    <source>
        <dbReference type="ARBA" id="ARBA00004651"/>
    </source>
</evidence>
<dbReference type="InterPro" id="IPR023311">
    <property type="entry name" value="Methusela_ecto_dom_2"/>
</dbReference>
<proteinExistence type="inferred from homology"/>
<evidence type="ECO:0000256" key="11">
    <source>
        <dbReference type="ARBA" id="ARBA00023180"/>
    </source>
</evidence>
<dbReference type="GO" id="GO:0008528">
    <property type="term" value="F:G protein-coupled peptide receptor activity"/>
    <property type="evidence" value="ECO:0007669"/>
    <property type="project" value="TreeGrafter"/>
</dbReference>
<dbReference type="Proteomes" id="UP000092443">
    <property type="component" value="Unplaced"/>
</dbReference>
<keyword evidence="9" id="KW-1015">Disulfide bond</keyword>
<dbReference type="Gene3D" id="1.20.1070.10">
    <property type="entry name" value="Rhodopsin 7-helix transmembrane proteins"/>
    <property type="match status" value="1"/>
</dbReference>
<reference evidence="17" key="1">
    <citation type="submission" date="2025-08" db="UniProtKB">
        <authorList>
            <consortium name="RefSeq"/>
        </authorList>
    </citation>
    <scope>IDENTIFICATION</scope>
    <source>
        <tissue evidence="17">Whole body pupa</tissue>
    </source>
</reference>
<organism evidence="16 17">
    <name type="scientific">Glossina fuscipes</name>
    <dbReference type="NCBI Taxonomy" id="7396"/>
    <lineage>
        <taxon>Eukaryota</taxon>
        <taxon>Metazoa</taxon>
        <taxon>Ecdysozoa</taxon>
        <taxon>Arthropoda</taxon>
        <taxon>Hexapoda</taxon>
        <taxon>Insecta</taxon>
        <taxon>Pterygota</taxon>
        <taxon>Neoptera</taxon>
        <taxon>Endopterygota</taxon>
        <taxon>Diptera</taxon>
        <taxon>Brachycera</taxon>
        <taxon>Muscomorpha</taxon>
        <taxon>Hippoboscoidea</taxon>
        <taxon>Glossinidae</taxon>
        <taxon>Glossina</taxon>
    </lineage>
</organism>
<name>A0A8U0W5C3_9MUSC</name>
<keyword evidence="16" id="KW-1185">Reference proteome</keyword>
<evidence type="ECO:0000256" key="14">
    <source>
        <dbReference type="SAM" id="SignalP"/>
    </source>
</evidence>
<evidence type="ECO:0000256" key="4">
    <source>
        <dbReference type="ARBA" id="ARBA00022692"/>
    </source>
</evidence>
<sequence>MRANRVSALIMLSLAVAFNVFPLLALAQNSQASSKYPCAFIDTVNITGSYPHEQYGIGNNSNAQHINNSYIYEWMIIPPELVAVYDFIIKNGIRVQTERHLRACVCKLKPCIRFCCSQGFFYSLENKSCSPISSIVDNFVDQDFMEIRFTNGSIGTISTSGHFLVHHGTPCEHMRTITKDNHYVHWTLHENGTIAYKNHLFSKHYCFSAFPESNKDNEMDWQWQPLACVPERLPFILGVREWTYAIFGYSLLAHLTLTNPANMSKYACSKIPSFALLYLVLSFYILSFISFNFYLSFFGIILSNLMFWFIFFPIVIIAACWSFFVSFDLYNNRPVFGNEICWFDPRNWSILVYLYVPILLSCVFSGIFYILSLIKLSDGPDIDVNKLMASVSRNRFKSFWKFFGYTLSTWLVCMCSFAINCYRGERTHINYVVCLFIAIHGFGSLYALVGKNQQIQNFLRKIEEEIDSDEIAEISMPMSNF</sequence>
<feature type="chain" id="PRO_5035914193" evidence="14">
    <location>
        <begin position="28"/>
        <end position="481"/>
    </location>
</feature>
<feature type="domain" description="Methuselah N-terminal" evidence="15">
    <location>
        <begin position="38"/>
        <end position="228"/>
    </location>
</feature>
<feature type="transmembrane region" description="Helical" evidence="13">
    <location>
        <begin position="429"/>
        <end position="449"/>
    </location>
</feature>
<gene>
    <name evidence="17" type="primary">LOC119631901</name>
</gene>
<dbReference type="InterPro" id="IPR010596">
    <property type="entry name" value="Methuselah_N_dom"/>
</dbReference>
<evidence type="ECO:0000259" key="15">
    <source>
        <dbReference type="Pfam" id="PF06652"/>
    </source>
</evidence>
<dbReference type="InterPro" id="IPR051384">
    <property type="entry name" value="Mth_GPCR"/>
</dbReference>
<protein>
    <submittedName>
        <fullName evidence="17">Probable G-protein coupled receptor Mth-like 8 isoform X3</fullName>
    </submittedName>
</protein>
<evidence type="ECO:0000256" key="6">
    <source>
        <dbReference type="ARBA" id="ARBA00022989"/>
    </source>
</evidence>
<feature type="transmembrane region" description="Helical" evidence="13">
    <location>
        <begin position="350"/>
        <end position="371"/>
    </location>
</feature>
<dbReference type="GO" id="GO:0005886">
    <property type="term" value="C:plasma membrane"/>
    <property type="evidence" value="ECO:0007669"/>
    <property type="project" value="UniProtKB-SubCell"/>
</dbReference>
<dbReference type="AlphaFoldDB" id="A0A8U0W5C3"/>
<keyword evidence="4 13" id="KW-0812">Transmembrane</keyword>
<dbReference type="InterPro" id="IPR044860">
    <property type="entry name" value="Methusela_ecto_dom_1"/>
</dbReference>
<dbReference type="PANTHER" id="PTHR47154">
    <property type="entry name" value="G-PROTEIN COUPLED RECEPTOR MTH-RELATED"/>
    <property type="match status" value="1"/>
</dbReference>
<keyword evidence="6 13" id="KW-1133">Transmembrane helix</keyword>
<evidence type="ECO:0000256" key="12">
    <source>
        <dbReference type="ARBA" id="ARBA00023224"/>
    </source>
</evidence>
<evidence type="ECO:0000256" key="7">
    <source>
        <dbReference type="ARBA" id="ARBA00023040"/>
    </source>
</evidence>
<evidence type="ECO:0000313" key="16">
    <source>
        <dbReference type="Proteomes" id="UP000092443"/>
    </source>
</evidence>
<dbReference type="Pfam" id="PF06652">
    <property type="entry name" value="Methuselah_N"/>
    <property type="match status" value="1"/>
</dbReference>
<keyword evidence="10" id="KW-0675">Receptor</keyword>
<keyword evidence="5 14" id="KW-0732">Signal</keyword>
<evidence type="ECO:0000256" key="8">
    <source>
        <dbReference type="ARBA" id="ARBA00023136"/>
    </source>
</evidence>
<evidence type="ECO:0000256" key="9">
    <source>
        <dbReference type="ARBA" id="ARBA00023157"/>
    </source>
</evidence>
<keyword evidence="7" id="KW-0297">G-protein coupled receptor</keyword>
<comment type="similarity">
    <text evidence="2">Belongs to the G-protein coupled receptor 2 family. Mth subfamily.</text>
</comment>
<keyword evidence="8 13" id="KW-0472">Membrane</keyword>
<evidence type="ECO:0000313" key="17">
    <source>
        <dbReference type="RefSeq" id="XP_037880401.1"/>
    </source>
</evidence>
<dbReference type="GeneID" id="119631901"/>
<dbReference type="SUPFAM" id="SSF63877">
    <property type="entry name" value="Methuselah ectodomain"/>
    <property type="match status" value="1"/>
</dbReference>
<dbReference type="Gene3D" id="2.30.160.11">
    <property type="match status" value="1"/>
</dbReference>
<feature type="signal peptide" evidence="14">
    <location>
        <begin position="1"/>
        <end position="27"/>
    </location>
</feature>
<evidence type="ECO:0000256" key="5">
    <source>
        <dbReference type="ARBA" id="ARBA00022729"/>
    </source>
</evidence>
<feature type="transmembrane region" description="Helical" evidence="13">
    <location>
        <begin position="307"/>
        <end position="330"/>
    </location>
</feature>
<evidence type="ECO:0000256" key="13">
    <source>
        <dbReference type="SAM" id="Phobius"/>
    </source>
</evidence>
<dbReference type="Gene3D" id="2.170.180.11">
    <property type="entry name" value="Methuselah ectodomain, domain 2"/>
    <property type="match status" value="1"/>
</dbReference>
<accession>A0A8U0W5C3</accession>
<evidence type="ECO:0000256" key="3">
    <source>
        <dbReference type="ARBA" id="ARBA00022475"/>
    </source>
</evidence>